<keyword evidence="3" id="KW-0645">Protease</keyword>
<dbReference type="InterPro" id="IPR052710">
    <property type="entry name" value="CAAX_protease"/>
</dbReference>
<keyword evidence="1" id="KW-0812">Transmembrane</keyword>
<feature type="domain" description="CAAX prenyl protease 2/Lysostaphin resistance protein A-like" evidence="2">
    <location>
        <begin position="174"/>
        <end position="271"/>
    </location>
</feature>
<dbReference type="GO" id="GO:0008237">
    <property type="term" value="F:metallopeptidase activity"/>
    <property type="evidence" value="ECO:0007669"/>
    <property type="project" value="UniProtKB-KW"/>
</dbReference>
<dbReference type="InterPro" id="IPR003675">
    <property type="entry name" value="Rce1/LyrA-like_dom"/>
</dbReference>
<evidence type="ECO:0000313" key="3">
    <source>
        <dbReference type="EMBL" id="UWP85336.1"/>
    </source>
</evidence>
<dbReference type="Pfam" id="PF02517">
    <property type="entry name" value="Rce1-like"/>
    <property type="match status" value="1"/>
</dbReference>
<dbReference type="PANTHER" id="PTHR36435">
    <property type="entry name" value="SLR1288 PROTEIN"/>
    <property type="match status" value="1"/>
</dbReference>
<feature type="transmembrane region" description="Helical" evidence="1">
    <location>
        <begin position="97"/>
        <end position="121"/>
    </location>
</feature>
<sequence>MTQNDFLIAPSMSDAGSRTVESGKRRRGPRPALPGVEYHRVLAGDERRIGRGVLALVLVLFGLFGFGGIIGYAGGQIDLHVFGRHNIIAGGTEFTPIMHLGNVVSIALLIPWSMCIQRWLYGVKGASLHSVLSKLRRARIGRAVMILLPVWAVYLTVFTALSPYQVTDWAVSDLLWLFAITIVFQPLQAAGEEYGFRGLAFRVAASWGRGPRTALMIGIIVSTILFAVIHGSTDVWLNVYYVTLGVTWSLITWRTGGLETSIVIHAANNTVAFLLMLVMHSDPVSGGDRSSGVGSIIFLMPCVLMAIITAVIWFRTRRTGPARTPQLDASASAMYAPKAQ</sequence>
<keyword evidence="3" id="KW-0378">Hydrolase</keyword>
<feature type="transmembrane region" description="Helical" evidence="1">
    <location>
        <begin position="212"/>
        <end position="229"/>
    </location>
</feature>
<keyword evidence="4" id="KW-1185">Reference proteome</keyword>
<protein>
    <submittedName>
        <fullName evidence="3">CPBP family intramembrane metalloprotease</fullName>
    </submittedName>
</protein>
<reference evidence="3" key="1">
    <citation type="submission" date="2021-04" db="EMBL/GenBank/DDBJ databases">
        <authorList>
            <person name="Hartkoorn R.C."/>
            <person name="Beaudoing E."/>
            <person name="Hot D."/>
        </authorList>
    </citation>
    <scope>NUCLEOTIDE SEQUENCE</scope>
    <source>
        <strain evidence="3">NRRL B-16292</strain>
    </source>
</reference>
<keyword evidence="3" id="KW-0482">Metalloprotease</keyword>
<feature type="transmembrane region" description="Helical" evidence="1">
    <location>
        <begin position="235"/>
        <end position="253"/>
    </location>
</feature>
<dbReference type="PANTHER" id="PTHR36435:SF1">
    <property type="entry name" value="CAAX AMINO TERMINAL PROTEASE FAMILY PROTEIN"/>
    <property type="match status" value="1"/>
</dbReference>
<proteinExistence type="predicted"/>
<feature type="transmembrane region" description="Helical" evidence="1">
    <location>
        <begin position="142"/>
        <end position="162"/>
    </location>
</feature>
<dbReference type="EMBL" id="CP073720">
    <property type="protein sequence ID" value="UWP85336.1"/>
    <property type="molecule type" value="Genomic_DNA"/>
</dbReference>
<organism evidence="3 4">
    <name type="scientific">Dactylosporangium fulvum</name>
    <dbReference type="NCBI Taxonomy" id="53359"/>
    <lineage>
        <taxon>Bacteria</taxon>
        <taxon>Bacillati</taxon>
        <taxon>Actinomycetota</taxon>
        <taxon>Actinomycetes</taxon>
        <taxon>Micromonosporales</taxon>
        <taxon>Micromonosporaceae</taxon>
        <taxon>Dactylosporangium</taxon>
    </lineage>
</organism>
<keyword evidence="1" id="KW-1133">Transmembrane helix</keyword>
<accession>A0ABY5W8D7</accession>
<evidence type="ECO:0000256" key="1">
    <source>
        <dbReference type="SAM" id="Phobius"/>
    </source>
</evidence>
<name>A0ABY5W8D7_9ACTN</name>
<feature type="transmembrane region" description="Helical" evidence="1">
    <location>
        <begin position="53"/>
        <end position="77"/>
    </location>
</feature>
<evidence type="ECO:0000313" key="4">
    <source>
        <dbReference type="Proteomes" id="UP001059617"/>
    </source>
</evidence>
<feature type="transmembrane region" description="Helical" evidence="1">
    <location>
        <begin position="292"/>
        <end position="314"/>
    </location>
</feature>
<reference evidence="3" key="2">
    <citation type="submission" date="2022-09" db="EMBL/GenBank/DDBJ databases">
        <title>Biosynthetic gene clusters of Dactylosporangioum fulvum.</title>
        <authorList>
            <person name="Caradec T."/>
        </authorList>
    </citation>
    <scope>NUCLEOTIDE SEQUENCE</scope>
    <source>
        <strain evidence="3">NRRL B-16292</strain>
    </source>
</reference>
<dbReference type="Proteomes" id="UP001059617">
    <property type="component" value="Chromosome"/>
</dbReference>
<gene>
    <name evidence="3" type="ORF">Dfulv_14315</name>
</gene>
<dbReference type="RefSeq" id="WP_259863437.1">
    <property type="nucleotide sequence ID" value="NZ_BAAAST010000169.1"/>
</dbReference>
<evidence type="ECO:0000259" key="2">
    <source>
        <dbReference type="Pfam" id="PF02517"/>
    </source>
</evidence>
<keyword evidence="1" id="KW-0472">Membrane</keyword>